<evidence type="ECO:0000256" key="2">
    <source>
        <dbReference type="ARBA" id="ARBA00022840"/>
    </source>
</evidence>
<keyword evidence="4" id="KW-0472">Membrane</keyword>
<dbReference type="Pfam" id="PF00488">
    <property type="entry name" value="MutS_V"/>
    <property type="match status" value="1"/>
</dbReference>
<dbReference type="SUPFAM" id="SSF48334">
    <property type="entry name" value="DNA repair protein MutS, domain III"/>
    <property type="match status" value="1"/>
</dbReference>
<dbReference type="Proteomes" id="UP000308489">
    <property type="component" value="Chromosome 1"/>
</dbReference>
<keyword evidence="7" id="KW-1185">Reference proteome</keyword>
<organism evidence="6 7">
    <name type="scientific">Hathewaya histolytica</name>
    <name type="common">Clostridium histolyticum</name>
    <dbReference type="NCBI Taxonomy" id="1498"/>
    <lineage>
        <taxon>Bacteria</taxon>
        <taxon>Bacillati</taxon>
        <taxon>Bacillota</taxon>
        <taxon>Clostridia</taxon>
        <taxon>Eubacteriales</taxon>
        <taxon>Clostridiaceae</taxon>
        <taxon>Hathewaya</taxon>
    </lineage>
</organism>
<dbReference type="Gene3D" id="3.40.50.300">
    <property type="entry name" value="P-loop containing nucleotide triphosphate hydrolases"/>
    <property type="match status" value="1"/>
</dbReference>
<keyword evidence="4" id="KW-0812">Transmembrane</keyword>
<dbReference type="GO" id="GO:0006298">
    <property type="term" value="P:mismatch repair"/>
    <property type="evidence" value="ECO:0007669"/>
    <property type="project" value="InterPro"/>
</dbReference>
<dbReference type="InterPro" id="IPR045076">
    <property type="entry name" value="MutS"/>
</dbReference>
<evidence type="ECO:0000256" key="3">
    <source>
        <dbReference type="ARBA" id="ARBA00023125"/>
    </source>
</evidence>
<dbReference type="GO" id="GO:0030983">
    <property type="term" value="F:mismatched DNA binding"/>
    <property type="evidence" value="ECO:0007669"/>
    <property type="project" value="InterPro"/>
</dbReference>
<dbReference type="Gene3D" id="1.10.1420.10">
    <property type="match status" value="1"/>
</dbReference>
<evidence type="ECO:0000313" key="6">
    <source>
        <dbReference type="EMBL" id="VTQ94830.1"/>
    </source>
</evidence>
<dbReference type="GO" id="GO:0005524">
    <property type="term" value="F:ATP binding"/>
    <property type="evidence" value="ECO:0007669"/>
    <property type="project" value="UniProtKB-KW"/>
</dbReference>
<feature type="transmembrane region" description="Helical" evidence="4">
    <location>
        <begin position="144"/>
        <end position="163"/>
    </location>
</feature>
<sequence>MNIISSFFYRKRLRWVREEWGQGRKGKRDFKSIGSLFESLIKHNDKNSFYIDDQSWEDLNMDQLYSKLDRTFSFCGKQGLYNILRTPFLEEEGLKKRDKIIDFFKENTEKRERVLIELTKLDIRDTGVVELFFSELEENKWLKILYSVLAVIPLTLGILIYIYGIKSKFISYLVCSLIINSVIHYKSEGKLNYKINAMSTVSRIIKVAKNISKLNVYEIEEYNKKLEDYTQKCSRISKNSSSLGQIEGLDSIMEYFNIAFLVKERAYFSVANEINNHKDELKEIYILLGELEALISVASFREQYGEKLIKPILSNKGKFIKAKNITHPIIDEPVANSIHMVDRGIILTGSNMSGKSTFLRTIGVNALLAQTIYNCSAESYEGSYFKIITSISPEDNLVSGKSYYFGEVESLLRIIKSEEENTPTLSLIDEIFRGTNPVERVSAATEILKYLNEHNTLVAVATHDLELTKLLKDKYDCYYFREEVKDDKLIFDYLIKEGVSPTRNAIRILSMMGYPQEIVDNAECRISSCE</sequence>
<dbReference type="InterPro" id="IPR000432">
    <property type="entry name" value="DNA_mismatch_repair_MutS_C"/>
</dbReference>
<gene>
    <name evidence="6" type="primary">mutS_3</name>
    <name evidence="6" type="ORF">NCTC503_02391</name>
</gene>
<accession>A0A4U9S005</accession>
<dbReference type="GO" id="GO:0005829">
    <property type="term" value="C:cytosol"/>
    <property type="evidence" value="ECO:0007669"/>
    <property type="project" value="TreeGrafter"/>
</dbReference>
<feature type="domain" description="DNA mismatch repair proteins mutS family" evidence="5">
    <location>
        <begin position="342"/>
        <end position="528"/>
    </location>
</feature>
<protein>
    <submittedName>
        <fullName evidence="6">Mismatch repair protein MutS-like protein</fullName>
    </submittedName>
</protein>
<dbReference type="InterPro" id="IPR027417">
    <property type="entry name" value="P-loop_NTPase"/>
</dbReference>
<name>A0A4U9S005_HATHI</name>
<keyword evidence="1" id="KW-0547">Nucleotide-binding</keyword>
<dbReference type="EMBL" id="LR590481">
    <property type="protein sequence ID" value="VTQ94830.1"/>
    <property type="molecule type" value="Genomic_DNA"/>
</dbReference>
<dbReference type="PANTHER" id="PTHR11361">
    <property type="entry name" value="DNA MISMATCH REPAIR PROTEIN MUTS FAMILY MEMBER"/>
    <property type="match status" value="1"/>
</dbReference>
<evidence type="ECO:0000259" key="5">
    <source>
        <dbReference type="SMART" id="SM00534"/>
    </source>
</evidence>
<evidence type="ECO:0000256" key="4">
    <source>
        <dbReference type="SAM" id="Phobius"/>
    </source>
</evidence>
<dbReference type="PANTHER" id="PTHR11361:SF152">
    <property type="entry name" value="DNA MISMATCH REPAIR PROTEIN"/>
    <property type="match status" value="1"/>
</dbReference>
<dbReference type="SUPFAM" id="SSF52540">
    <property type="entry name" value="P-loop containing nucleoside triphosphate hydrolases"/>
    <property type="match status" value="1"/>
</dbReference>
<proteinExistence type="predicted"/>
<keyword evidence="3" id="KW-0238">DNA-binding</keyword>
<dbReference type="KEGG" id="hhw:NCTC503_02391"/>
<evidence type="ECO:0000256" key="1">
    <source>
        <dbReference type="ARBA" id="ARBA00022741"/>
    </source>
</evidence>
<dbReference type="GO" id="GO:0140664">
    <property type="term" value="F:ATP-dependent DNA damage sensor activity"/>
    <property type="evidence" value="ECO:0007669"/>
    <property type="project" value="InterPro"/>
</dbReference>
<dbReference type="RefSeq" id="WP_138210922.1">
    <property type="nucleotide sequence ID" value="NZ_CBCRUQ010000002.1"/>
</dbReference>
<dbReference type="OrthoDB" id="9802448at2"/>
<dbReference type="AlphaFoldDB" id="A0A4U9S005"/>
<evidence type="ECO:0000313" key="7">
    <source>
        <dbReference type="Proteomes" id="UP000308489"/>
    </source>
</evidence>
<dbReference type="InterPro" id="IPR036187">
    <property type="entry name" value="DNA_mismatch_repair_MutS_sf"/>
</dbReference>
<reference evidence="6 7" key="1">
    <citation type="submission" date="2019-05" db="EMBL/GenBank/DDBJ databases">
        <authorList>
            <consortium name="Pathogen Informatics"/>
        </authorList>
    </citation>
    <scope>NUCLEOTIDE SEQUENCE [LARGE SCALE GENOMIC DNA]</scope>
    <source>
        <strain evidence="6 7">NCTC503</strain>
    </source>
</reference>
<keyword evidence="4" id="KW-1133">Transmembrane helix</keyword>
<dbReference type="SMART" id="SM00534">
    <property type="entry name" value="MUTSac"/>
    <property type="match status" value="1"/>
</dbReference>
<keyword evidence="2" id="KW-0067">ATP-binding</keyword>